<feature type="region of interest" description="Disordered" evidence="1">
    <location>
        <begin position="278"/>
        <end position="298"/>
    </location>
</feature>
<evidence type="ECO:0000259" key="2">
    <source>
        <dbReference type="Pfam" id="PF00561"/>
    </source>
</evidence>
<feature type="region of interest" description="Disordered" evidence="1">
    <location>
        <begin position="490"/>
        <end position="585"/>
    </location>
</feature>
<feature type="compositionally biased region" description="Basic residues" evidence="1">
    <location>
        <begin position="650"/>
        <end position="659"/>
    </location>
</feature>
<dbReference type="SUPFAM" id="SSF53474">
    <property type="entry name" value="alpha/beta-Hydrolases"/>
    <property type="match status" value="1"/>
</dbReference>
<feature type="compositionally biased region" description="Polar residues" evidence="1">
    <location>
        <begin position="1010"/>
        <end position="1020"/>
    </location>
</feature>
<feature type="compositionally biased region" description="Basic and acidic residues" evidence="1">
    <location>
        <begin position="12"/>
        <end position="23"/>
    </location>
</feature>
<feature type="compositionally biased region" description="Basic and acidic residues" evidence="1">
    <location>
        <begin position="280"/>
        <end position="294"/>
    </location>
</feature>
<reference evidence="3" key="1">
    <citation type="journal article" date="2020" name="Stud. Mycol.">
        <title>101 Dothideomycetes genomes: a test case for predicting lifestyles and emergence of pathogens.</title>
        <authorList>
            <person name="Haridas S."/>
            <person name="Albert R."/>
            <person name="Binder M."/>
            <person name="Bloem J."/>
            <person name="Labutti K."/>
            <person name="Salamov A."/>
            <person name="Andreopoulos B."/>
            <person name="Baker S."/>
            <person name="Barry K."/>
            <person name="Bills G."/>
            <person name="Bluhm B."/>
            <person name="Cannon C."/>
            <person name="Castanera R."/>
            <person name="Culley D."/>
            <person name="Daum C."/>
            <person name="Ezra D."/>
            <person name="Gonzalez J."/>
            <person name="Henrissat B."/>
            <person name="Kuo A."/>
            <person name="Liang C."/>
            <person name="Lipzen A."/>
            <person name="Lutzoni F."/>
            <person name="Magnuson J."/>
            <person name="Mondo S."/>
            <person name="Nolan M."/>
            <person name="Ohm R."/>
            <person name="Pangilinan J."/>
            <person name="Park H.-J."/>
            <person name="Ramirez L."/>
            <person name="Alfaro M."/>
            <person name="Sun H."/>
            <person name="Tritt A."/>
            <person name="Yoshinaga Y."/>
            <person name="Zwiers L.-H."/>
            <person name="Turgeon B."/>
            <person name="Goodwin S."/>
            <person name="Spatafora J."/>
            <person name="Crous P."/>
            <person name="Grigoriev I."/>
        </authorList>
    </citation>
    <scope>NUCLEOTIDE SEQUENCE</scope>
    <source>
        <strain evidence="3">SCOH1-5</strain>
    </source>
</reference>
<name>A0A6A6F4S1_9PEZI</name>
<feature type="region of interest" description="Disordered" evidence="1">
    <location>
        <begin position="1000"/>
        <end position="1040"/>
    </location>
</feature>
<dbReference type="AlphaFoldDB" id="A0A6A6F4S1"/>
<feature type="compositionally biased region" description="Basic and acidic residues" evidence="1">
    <location>
        <begin position="760"/>
        <end position="773"/>
    </location>
</feature>
<feature type="domain" description="AB hydrolase-1" evidence="2">
    <location>
        <begin position="848"/>
        <end position="1093"/>
    </location>
</feature>
<feature type="compositionally biased region" description="Polar residues" evidence="1">
    <location>
        <begin position="391"/>
        <end position="400"/>
    </location>
</feature>
<dbReference type="EMBL" id="ML992691">
    <property type="protein sequence ID" value="KAF2208792.1"/>
    <property type="molecule type" value="Genomic_DNA"/>
</dbReference>
<feature type="region of interest" description="Disordered" evidence="1">
    <location>
        <begin position="331"/>
        <end position="430"/>
    </location>
</feature>
<feature type="compositionally biased region" description="Low complexity" evidence="1">
    <location>
        <begin position="540"/>
        <end position="550"/>
    </location>
</feature>
<protein>
    <recommendedName>
        <fullName evidence="2">AB hydrolase-1 domain-containing protein</fullName>
    </recommendedName>
</protein>
<feature type="compositionally biased region" description="Basic and acidic residues" evidence="1">
    <location>
        <begin position="711"/>
        <end position="725"/>
    </location>
</feature>
<feature type="compositionally biased region" description="Low complexity" evidence="1">
    <location>
        <begin position="741"/>
        <end position="752"/>
    </location>
</feature>
<feature type="region of interest" description="Disordered" evidence="1">
    <location>
        <begin position="711"/>
        <end position="805"/>
    </location>
</feature>
<dbReference type="CDD" id="cd14688">
    <property type="entry name" value="bZIP_YAP"/>
    <property type="match status" value="1"/>
</dbReference>
<keyword evidence="4" id="KW-1185">Reference proteome</keyword>
<evidence type="ECO:0000313" key="4">
    <source>
        <dbReference type="Proteomes" id="UP000799539"/>
    </source>
</evidence>
<feature type="region of interest" description="Disordered" evidence="1">
    <location>
        <begin position="604"/>
        <end position="696"/>
    </location>
</feature>
<feature type="compositionally biased region" description="Basic and acidic residues" evidence="1">
    <location>
        <begin position="636"/>
        <end position="649"/>
    </location>
</feature>
<feature type="compositionally biased region" description="Polar residues" evidence="1">
    <location>
        <begin position="45"/>
        <end position="60"/>
    </location>
</feature>
<feature type="compositionally biased region" description="Low complexity" evidence="1">
    <location>
        <begin position="517"/>
        <end position="529"/>
    </location>
</feature>
<dbReference type="InterPro" id="IPR000073">
    <property type="entry name" value="AB_hydrolase_1"/>
</dbReference>
<accession>A0A6A6F4S1</accession>
<dbReference type="PANTHER" id="PTHR43433">
    <property type="entry name" value="HYDROLASE, ALPHA/BETA FOLD FAMILY PROTEIN"/>
    <property type="match status" value="1"/>
</dbReference>
<proteinExistence type="predicted"/>
<feature type="compositionally biased region" description="Polar residues" evidence="1">
    <location>
        <begin position="496"/>
        <end position="512"/>
    </location>
</feature>
<dbReference type="PANTHER" id="PTHR43433:SF10">
    <property type="entry name" value="AB HYDROLASE-1 DOMAIN-CONTAINING PROTEIN"/>
    <property type="match status" value="1"/>
</dbReference>
<dbReference type="Gene3D" id="3.40.50.1820">
    <property type="entry name" value="alpha/beta hydrolase"/>
    <property type="match status" value="2"/>
</dbReference>
<organism evidence="3 4">
    <name type="scientific">Cercospora zeae-maydis SCOH1-5</name>
    <dbReference type="NCBI Taxonomy" id="717836"/>
    <lineage>
        <taxon>Eukaryota</taxon>
        <taxon>Fungi</taxon>
        <taxon>Dikarya</taxon>
        <taxon>Ascomycota</taxon>
        <taxon>Pezizomycotina</taxon>
        <taxon>Dothideomycetes</taxon>
        <taxon>Dothideomycetidae</taxon>
        <taxon>Mycosphaerellales</taxon>
        <taxon>Mycosphaerellaceae</taxon>
        <taxon>Cercospora</taxon>
    </lineage>
</organism>
<dbReference type="Pfam" id="PF00561">
    <property type="entry name" value="Abhydrolase_1"/>
    <property type="match status" value="1"/>
</dbReference>
<dbReference type="Pfam" id="PF11905">
    <property type="entry name" value="DUF3425"/>
    <property type="match status" value="1"/>
</dbReference>
<evidence type="ECO:0000256" key="1">
    <source>
        <dbReference type="SAM" id="MobiDB-lite"/>
    </source>
</evidence>
<feature type="compositionally biased region" description="Polar residues" evidence="1">
    <location>
        <begin position="1"/>
        <end position="11"/>
    </location>
</feature>
<feature type="compositionally biased region" description="Polar residues" evidence="1">
    <location>
        <begin position="675"/>
        <end position="685"/>
    </location>
</feature>
<dbReference type="InterPro" id="IPR050471">
    <property type="entry name" value="AB_hydrolase"/>
</dbReference>
<gene>
    <name evidence="3" type="ORF">CERZMDRAFT_122303</name>
</gene>
<feature type="region of interest" description="Disordered" evidence="1">
    <location>
        <begin position="1"/>
        <end position="60"/>
    </location>
</feature>
<evidence type="ECO:0000313" key="3">
    <source>
        <dbReference type="EMBL" id="KAF2208792.1"/>
    </source>
</evidence>
<dbReference type="InterPro" id="IPR021833">
    <property type="entry name" value="DUF3425"/>
</dbReference>
<feature type="compositionally biased region" description="Basic residues" evidence="1">
    <location>
        <begin position="551"/>
        <end position="562"/>
    </location>
</feature>
<dbReference type="OrthoDB" id="435520at2759"/>
<dbReference type="InterPro" id="IPR029058">
    <property type="entry name" value="AB_hydrolase_fold"/>
</dbReference>
<dbReference type="Proteomes" id="UP000799539">
    <property type="component" value="Unassembled WGS sequence"/>
</dbReference>
<sequence length="1252" mass="137494">MHDYTNVTNENWRGKNDPAERRRIQNRINQRAFRQRQREGESTKITRSKSPSGSAASTPLVTVLGATNGRSDALYTSASQSNCGSNAPGSRQYDDLARLINRNFYAAAYSNARSLGIKKSSIQRAEIGLTSKAAQVVPKTLTPITAQYQVAHDYLIDILPHARIKYNIIRATTLSQIDAALLCDELRCSGALEHVDGGGWQRCGLIVWGDADQMHSWEISAGFMQRWAFLLEGCEDLVAVTNAWRAQRGEPCFPESRASSAVLTSIIDSLDRLGPLPDIHTPDHFSETASRRSYPESLNRSVASTASIHKNTISPGFGVEYGGQLELDDVDGTTHAALPPTVPTSRPPSGLSVHQVPRRESSRKSASLSSSMHHQQVSRKSSRGSVASAGSPRNTLSSESWLRKSTSKGGDDDDSASTRGRSVRKSRLKGVSSYSALRMEENWPLSRDASEDSGRVSLGDHIVTKAPAPPPAAGRGRIFLSDATIDEDRADITSPPLVNSNSFGTRSGGSDSKASERLSVSGSSLKSPSPIEDSIPTRFSSLRLSSSSPAGKKKHKKSKRRPASGSTDNKMGYRPSSPILESSWADLGDDDETVRRIRQLREQRKSRIQEESVLAEATEPDPRLMPSRDATPQRSASERRTSSPDDSARKARKLQRPVHRHDVDPPAFSLDIQRPASQRRPQTAKSVDRPSSPRLSLDYPYAQAADLFQNESRDHSRSTEHRSRDSSAPAPATRRENLDTPAKPSSLSSASRSMKKKSRRMAEEKLLTGHHPDLPLTLDKRKNRRKSMNDARVANSGDKDVAASRRDSIDEAISEYLQAPRLNRRVRSQAGGRTIAYSEVGDPNGAAVFICVGMGLTRYVTAFYDELAATLRLRLITIDRPGVGGSDSYPQSDKSGPLNWPEDILTICQHLGIVKFSILAHSAGAVYALATALILPHLIRGKVHLLAPWVPPSQLEAISHPTSSAPPANPLPRSQRFLRVLPTPFLKAANASFMTATSASLKPVTKRTNKSTPTKSSPRRQVNGEDPISDISAGRERPEYNRRESMMLMDQFMPSTNPLDNFPIPIQGEEQGEQRRRRSSLVLTATATPMDPSFAYASIGLHAAEHAEKARQVEYTSRLTQATWDMATRDSNPATDLLVCLERHRDVGFRYTDVAREVVITHGSEDKRVPVANVKWLAEQMNRRALGVTMERGSGRESRDSCASTARGGCEVRILEGEGHGLMASPVIMGDILEEIARTAYERESLQEERRS</sequence>